<gene>
    <name evidence="3" type="primary">rsmD</name>
    <name evidence="3" type="ORF">CEE37_05400</name>
</gene>
<dbReference type="PANTHER" id="PTHR43542:SF1">
    <property type="entry name" value="METHYLTRANSFERASE"/>
    <property type="match status" value="1"/>
</dbReference>
<dbReference type="Pfam" id="PF03602">
    <property type="entry name" value="Cons_hypoth95"/>
    <property type="match status" value="1"/>
</dbReference>
<dbReference type="AlphaFoldDB" id="A0A532V1L3"/>
<protein>
    <submittedName>
        <fullName evidence="3">16S rRNA (Guanine(966)-N(2))-methyltransferase RsmD</fullName>
    </submittedName>
</protein>
<dbReference type="GO" id="GO:0003676">
    <property type="term" value="F:nucleic acid binding"/>
    <property type="evidence" value="ECO:0007669"/>
    <property type="project" value="InterPro"/>
</dbReference>
<dbReference type="CDD" id="cd02440">
    <property type="entry name" value="AdoMet_MTases"/>
    <property type="match status" value="1"/>
</dbReference>
<dbReference type="GO" id="GO:0008168">
    <property type="term" value="F:methyltransferase activity"/>
    <property type="evidence" value="ECO:0007669"/>
    <property type="project" value="UniProtKB-KW"/>
</dbReference>
<dbReference type="PIRSF" id="PIRSF004553">
    <property type="entry name" value="CHP00095"/>
    <property type="match status" value="1"/>
</dbReference>
<dbReference type="Proteomes" id="UP000319619">
    <property type="component" value="Unassembled WGS sequence"/>
</dbReference>
<dbReference type="PANTHER" id="PTHR43542">
    <property type="entry name" value="METHYLTRANSFERASE"/>
    <property type="match status" value="1"/>
</dbReference>
<keyword evidence="1 3" id="KW-0489">Methyltransferase</keyword>
<evidence type="ECO:0000313" key="3">
    <source>
        <dbReference type="EMBL" id="TKJ41104.1"/>
    </source>
</evidence>
<sequence length="199" mass="22300">MGTFLRVPFFSFMPMRVISGIWRSQPLRACDGVRATTDRVKEAVFSILGSAADLRILDLYAGSGSLGIEALSRGAKEAWFVDISKRSIACIKDNLAGKELPQVQVIKQDSIKFLRSIDITFDWIFCDPPYANVNLGQLIDVFSVSKAVGPETMLVLETDRFHTIAIIDDLIQIDRRQFGDTVVYFIGRSDSHHRKNSRA</sequence>
<evidence type="ECO:0000313" key="4">
    <source>
        <dbReference type="Proteomes" id="UP000319619"/>
    </source>
</evidence>
<dbReference type="InterPro" id="IPR029063">
    <property type="entry name" value="SAM-dependent_MTases_sf"/>
</dbReference>
<dbReference type="InterPro" id="IPR002052">
    <property type="entry name" value="DNA_methylase_N6_adenine_CS"/>
</dbReference>
<accession>A0A532V1L3</accession>
<dbReference type="GO" id="GO:0031167">
    <property type="term" value="P:rRNA methylation"/>
    <property type="evidence" value="ECO:0007669"/>
    <property type="project" value="InterPro"/>
</dbReference>
<name>A0A532V1L3_UNCL8</name>
<dbReference type="PROSITE" id="PS00092">
    <property type="entry name" value="N6_MTASE"/>
    <property type="match status" value="1"/>
</dbReference>
<proteinExistence type="predicted"/>
<keyword evidence="2 3" id="KW-0808">Transferase</keyword>
<organism evidence="3 4">
    <name type="scientific">candidate division LCP-89 bacterium B3_LCP</name>
    <dbReference type="NCBI Taxonomy" id="2012998"/>
    <lineage>
        <taxon>Bacteria</taxon>
        <taxon>Pseudomonadati</taxon>
        <taxon>Bacteria division LCP-89</taxon>
    </lineage>
</organism>
<evidence type="ECO:0000256" key="2">
    <source>
        <dbReference type="ARBA" id="ARBA00022679"/>
    </source>
</evidence>
<reference evidence="3 4" key="1">
    <citation type="submission" date="2017-06" db="EMBL/GenBank/DDBJ databases">
        <title>Novel microbial phyla capable of carbon fixation and sulfur reduction in deep-sea sediments.</title>
        <authorList>
            <person name="Huang J."/>
            <person name="Baker B."/>
            <person name="Wang Y."/>
        </authorList>
    </citation>
    <scope>NUCLEOTIDE SEQUENCE [LARGE SCALE GENOMIC DNA]</scope>
    <source>
        <strain evidence="3">B3_LCP</strain>
    </source>
</reference>
<dbReference type="InterPro" id="IPR004398">
    <property type="entry name" value="RNA_MeTrfase_RsmD"/>
</dbReference>
<dbReference type="SUPFAM" id="SSF53335">
    <property type="entry name" value="S-adenosyl-L-methionine-dependent methyltransferases"/>
    <property type="match status" value="1"/>
</dbReference>
<comment type="caution">
    <text evidence="3">The sequence shown here is derived from an EMBL/GenBank/DDBJ whole genome shotgun (WGS) entry which is preliminary data.</text>
</comment>
<dbReference type="EMBL" id="NJBN01000003">
    <property type="protein sequence ID" value="TKJ41104.1"/>
    <property type="molecule type" value="Genomic_DNA"/>
</dbReference>
<dbReference type="NCBIfam" id="TIGR00095">
    <property type="entry name" value="16S rRNA (guanine(966)-N(2))-methyltransferase RsmD"/>
    <property type="match status" value="1"/>
</dbReference>
<dbReference type="Gene3D" id="3.40.50.150">
    <property type="entry name" value="Vaccinia Virus protein VP39"/>
    <property type="match status" value="1"/>
</dbReference>
<evidence type="ECO:0000256" key="1">
    <source>
        <dbReference type="ARBA" id="ARBA00022603"/>
    </source>
</evidence>